<evidence type="ECO:0000313" key="1">
    <source>
        <dbReference type="EMBL" id="MES0427571.1"/>
    </source>
</evidence>
<dbReference type="Proteomes" id="UP001467192">
    <property type="component" value="Unassembled WGS sequence"/>
</dbReference>
<protein>
    <submittedName>
        <fullName evidence="1">Zygote formation protein zyg1</fullName>
    </submittedName>
</protein>
<dbReference type="RefSeq" id="WP_045622953.1">
    <property type="nucleotide sequence ID" value="NZ_JBBNPZ010000015.1"/>
</dbReference>
<keyword evidence="2" id="KW-1185">Reference proteome</keyword>
<gene>
    <name evidence="1" type="ORF">ABMC12_14960</name>
</gene>
<accession>A0ABV1ZH06</accession>
<comment type="caution">
    <text evidence="1">The sequence shown here is derived from an EMBL/GenBank/DDBJ whole genome shotgun (WGS) entry which is preliminary data.</text>
</comment>
<organism evidence="1 2">
    <name type="scientific">Enterobacter intestinihominis</name>
    <dbReference type="NCBI Taxonomy" id="3133180"/>
    <lineage>
        <taxon>Bacteria</taxon>
        <taxon>Pseudomonadati</taxon>
        <taxon>Pseudomonadota</taxon>
        <taxon>Gammaproteobacteria</taxon>
        <taxon>Enterobacterales</taxon>
        <taxon>Enterobacteriaceae</taxon>
        <taxon>Enterobacter</taxon>
    </lineage>
</organism>
<evidence type="ECO:0000313" key="2">
    <source>
        <dbReference type="Proteomes" id="UP001467192"/>
    </source>
</evidence>
<name>A0ABV1ZH06_9ENTR</name>
<sequence>MNIVEEAVKSINTMYEGGSAPLSEYKFQSHELAQKQAQMLFTNDRGDIEKDAQFRMNQTGNIFYVSTSPELTEKTKKLFDSVTVLFAAMTAGLNACEKSLFDYDTWRSVIGKSGFFVEVQKTRNMMTIKNSGVTVNTQIVQQLLPGLTSGSAMEIAKGVLSAVNGEFQASERAEEAKIGHLLFICEELFGAPSVTVRLFFASKKSHSTFTNSPCHKSVSTTFEQLQEANTYLFVSPESIAEYAKRFTEQPEEYLNLIERFKEMINPRK</sequence>
<proteinExistence type="predicted"/>
<reference evidence="2" key="1">
    <citation type="journal article" date="2024" name="Commun. Biol.">
        <title>Bacillamide D produced by Bacillus cereus from the mouse intestinal bacterial collection (miBC) is a potent cytotoxin in vitro.</title>
        <authorList>
            <person name="Hohmann M."/>
            <person name="Brunner V."/>
            <person name="Johannes W."/>
            <person name="Schum D."/>
            <person name="Carroll L.M."/>
            <person name="Liu T."/>
            <person name="Sasaki D."/>
            <person name="Bosch J."/>
            <person name="Clavel T."/>
            <person name="Sieber S.A."/>
            <person name="Zeller G."/>
            <person name="Tschurtschenthaler M."/>
            <person name="Janssen K.P."/>
            <person name="Gulder T.A.M."/>
        </authorList>
    </citation>
    <scope>NUCLEOTIDE SEQUENCE [LARGE SCALE GENOMIC DNA]</scope>
    <source>
        <strain evidence="2">LK_304 Iso 8</strain>
    </source>
</reference>
<dbReference type="EMBL" id="JBEBZA010000015">
    <property type="protein sequence ID" value="MES0427571.1"/>
    <property type="molecule type" value="Genomic_DNA"/>
</dbReference>